<protein>
    <submittedName>
        <fullName evidence="5">AraC-type DNA-binding protein</fullName>
    </submittedName>
</protein>
<feature type="domain" description="HTH araC/xylS-type" evidence="4">
    <location>
        <begin position="194"/>
        <end position="292"/>
    </location>
</feature>
<evidence type="ECO:0000313" key="5">
    <source>
        <dbReference type="EMBL" id="SDL36843.1"/>
    </source>
</evidence>
<dbReference type="AlphaFoldDB" id="A0A1G9JID9"/>
<dbReference type="InterPro" id="IPR009057">
    <property type="entry name" value="Homeodomain-like_sf"/>
</dbReference>
<dbReference type="Pfam" id="PF02311">
    <property type="entry name" value="AraC_binding"/>
    <property type="match status" value="1"/>
</dbReference>
<dbReference type="SUPFAM" id="SSF51215">
    <property type="entry name" value="Regulatory protein AraC"/>
    <property type="match status" value="1"/>
</dbReference>
<dbReference type="GO" id="GO:0003700">
    <property type="term" value="F:DNA-binding transcription factor activity"/>
    <property type="evidence" value="ECO:0007669"/>
    <property type="project" value="InterPro"/>
</dbReference>
<dbReference type="SUPFAM" id="SSF46689">
    <property type="entry name" value="Homeodomain-like"/>
    <property type="match status" value="1"/>
</dbReference>
<keyword evidence="6" id="KW-1185">Reference proteome</keyword>
<dbReference type="EMBL" id="FNGW01000001">
    <property type="protein sequence ID" value="SDL36843.1"/>
    <property type="molecule type" value="Genomic_DNA"/>
</dbReference>
<reference evidence="5 6" key="1">
    <citation type="submission" date="2016-10" db="EMBL/GenBank/DDBJ databases">
        <authorList>
            <person name="de Groot N.N."/>
        </authorList>
    </citation>
    <scope>NUCLEOTIDE SEQUENCE [LARGE SCALE GENOMIC DNA]</scope>
    <source>
        <strain evidence="5 6">DSM 797</strain>
    </source>
</reference>
<gene>
    <name evidence="5" type="ORF">SAMN04515677_101650</name>
</gene>
<dbReference type="STRING" id="1121325.SAMN04515677_101650"/>
<keyword evidence="1" id="KW-0805">Transcription regulation</keyword>
<dbReference type="Gene3D" id="1.10.10.60">
    <property type="entry name" value="Homeodomain-like"/>
    <property type="match status" value="2"/>
</dbReference>
<dbReference type="PANTHER" id="PTHR43280">
    <property type="entry name" value="ARAC-FAMILY TRANSCRIPTIONAL REGULATOR"/>
    <property type="match status" value="1"/>
</dbReference>
<dbReference type="InterPro" id="IPR014710">
    <property type="entry name" value="RmlC-like_jellyroll"/>
</dbReference>
<dbReference type="PANTHER" id="PTHR43280:SF28">
    <property type="entry name" value="HTH-TYPE TRANSCRIPTIONAL ACTIVATOR RHAS"/>
    <property type="match status" value="1"/>
</dbReference>
<organism evidence="5 6">
    <name type="scientific">Romboutsia lituseburensis DSM 797</name>
    <dbReference type="NCBI Taxonomy" id="1121325"/>
    <lineage>
        <taxon>Bacteria</taxon>
        <taxon>Bacillati</taxon>
        <taxon>Bacillota</taxon>
        <taxon>Clostridia</taxon>
        <taxon>Peptostreptococcales</taxon>
        <taxon>Peptostreptococcaceae</taxon>
        <taxon>Romboutsia</taxon>
    </lineage>
</organism>
<evidence type="ECO:0000313" key="6">
    <source>
        <dbReference type="Proteomes" id="UP000199068"/>
    </source>
</evidence>
<dbReference type="InterPro" id="IPR037923">
    <property type="entry name" value="HTH-like"/>
</dbReference>
<evidence type="ECO:0000259" key="4">
    <source>
        <dbReference type="PROSITE" id="PS01124"/>
    </source>
</evidence>
<evidence type="ECO:0000256" key="2">
    <source>
        <dbReference type="ARBA" id="ARBA00023125"/>
    </source>
</evidence>
<dbReference type="InterPro" id="IPR018062">
    <property type="entry name" value="HTH_AraC-typ_CS"/>
</dbReference>
<dbReference type="GO" id="GO:0043565">
    <property type="term" value="F:sequence-specific DNA binding"/>
    <property type="evidence" value="ECO:0007669"/>
    <property type="project" value="InterPro"/>
</dbReference>
<dbReference type="CDD" id="cd02208">
    <property type="entry name" value="cupin_RmlC-like"/>
    <property type="match status" value="1"/>
</dbReference>
<accession>A0A1G9JID9</accession>
<dbReference type="SMART" id="SM00342">
    <property type="entry name" value="HTH_ARAC"/>
    <property type="match status" value="1"/>
</dbReference>
<name>A0A1G9JID9_9FIRM</name>
<dbReference type="InterPro" id="IPR018060">
    <property type="entry name" value="HTH_AraC"/>
</dbReference>
<dbReference type="PROSITE" id="PS00041">
    <property type="entry name" value="HTH_ARAC_FAMILY_1"/>
    <property type="match status" value="1"/>
</dbReference>
<evidence type="ECO:0000256" key="1">
    <source>
        <dbReference type="ARBA" id="ARBA00023015"/>
    </source>
</evidence>
<keyword evidence="3" id="KW-0804">Transcription</keyword>
<dbReference type="Proteomes" id="UP000199068">
    <property type="component" value="Unassembled WGS sequence"/>
</dbReference>
<keyword evidence="2 5" id="KW-0238">DNA-binding</keyword>
<sequence length="293" mass="34005">MIKMELLDNNLENITYTFSNFTIVAKENLLSSYPNMAAVNHWHEDFEFIIVKKGKMNFSVNGNSYEVKENQAIFINSKHMHYGYSSDRSDCTFICILLPLSLFSGIDLIRKSYLMPVYTDTSHPIFIFDSSVIWQKNFIDMLVDIYDLCNEERDGFELQVMSILYSICHVLYHNVINDQVYKKDNIDKNLETMHNMTGYIQQNYQSKITLSDIALAGNICRSNCCKIFQSLLNKSPISYLTQYRLEKSIELLNNPSYSITEIALKCGFNSSSYFTEIFSKNIGCTPSEYRKKN</sequence>
<dbReference type="InterPro" id="IPR003313">
    <property type="entry name" value="AraC-bd"/>
</dbReference>
<evidence type="ECO:0000256" key="3">
    <source>
        <dbReference type="ARBA" id="ARBA00023163"/>
    </source>
</evidence>
<dbReference type="Pfam" id="PF12833">
    <property type="entry name" value="HTH_18"/>
    <property type="match status" value="1"/>
</dbReference>
<dbReference type="PRINTS" id="PR00032">
    <property type="entry name" value="HTHARAC"/>
</dbReference>
<dbReference type="PROSITE" id="PS01124">
    <property type="entry name" value="HTH_ARAC_FAMILY_2"/>
    <property type="match status" value="1"/>
</dbReference>
<dbReference type="InterPro" id="IPR020449">
    <property type="entry name" value="Tscrpt_reg_AraC-type_HTH"/>
</dbReference>
<proteinExistence type="predicted"/>
<dbReference type="Gene3D" id="2.60.120.10">
    <property type="entry name" value="Jelly Rolls"/>
    <property type="match status" value="1"/>
</dbReference>